<dbReference type="Proteomes" id="UP001210211">
    <property type="component" value="Unassembled WGS sequence"/>
</dbReference>
<evidence type="ECO:0008006" key="4">
    <source>
        <dbReference type="Google" id="ProtNLM"/>
    </source>
</evidence>
<dbReference type="AlphaFoldDB" id="A0AAD5ZUR4"/>
<accession>A0AAD5ZUR4</accession>
<dbReference type="PANTHER" id="PTHR33156">
    <property type="entry name" value="OS02G0230000 PROTEIN"/>
    <property type="match status" value="1"/>
</dbReference>
<organism evidence="2 3">
    <name type="scientific">Rhynchospora tenuis</name>
    <dbReference type="NCBI Taxonomy" id="198213"/>
    <lineage>
        <taxon>Eukaryota</taxon>
        <taxon>Viridiplantae</taxon>
        <taxon>Streptophyta</taxon>
        <taxon>Embryophyta</taxon>
        <taxon>Tracheophyta</taxon>
        <taxon>Spermatophyta</taxon>
        <taxon>Magnoliopsida</taxon>
        <taxon>Liliopsida</taxon>
        <taxon>Poales</taxon>
        <taxon>Cyperaceae</taxon>
        <taxon>Cyperoideae</taxon>
        <taxon>Rhynchosporeae</taxon>
        <taxon>Rhynchospora</taxon>
    </lineage>
</organism>
<evidence type="ECO:0000313" key="2">
    <source>
        <dbReference type="EMBL" id="KAJ3704450.1"/>
    </source>
</evidence>
<proteinExistence type="predicted"/>
<gene>
    <name evidence="2" type="ORF">LUZ61_008155</name>
</gene>
<comment type="caution">
    <text evidence="2">The sequence shown here is derived from an EMBL/GenBank/DDBJ whole genome shotgun (WGS) entry which is preliminary data.</text>
</comment>
<feature type="compositionally biased region" description="Low complexity" evidence="1">
    <location>
        <begin position="28"/>
        <end position="46"/>
    </location>
</feature>
<keyword evidence="3" id="KW-1185">Reference proteome</keyword>
<dbReference type="InterPro" id="IPR043459">
    <property type="entry name" value="NFD6/NOXY2-like"/>
</dbReference>
<dbReference type="EMBL" id="JAMRDG010000001">
    <property type="protein sequence ID" value="KAJ3704450.1"/>
    <property type="molecule type" value="Genomic_DNA"/>
</dbReference>
<evidence type="ECO:0000256" key="1">
    <source>
        <dbReference type="SAM" id="MobiDB-lite"/>
    </source>
</evidence>
<feature type="region of interest" description="Disordered" evidence="1">
    <location>
        <begin position="1"/>
        <end position="46"/>
    </location>
</feature>
<reference evidence="2 3" key="1">
    <citation type="journal article" date="2022" name="Cell">
        <title>Repeat-based holocentromeres influence genome architecture and karyotype evolution.</title>
        <authorList>
            <person name="Hofstatter P.G."/>
            <person name="Thangavel G."/>
            <person name="Lux T."/>
            <person name="Neumann P."/>
            <person name="Vondrak T."/>
            <person name="Novak P."/>
            <person name="Zhang M."/>
            <person name="Costa L."/>
            <person name="Castellani M."/>
            <person name="Scott A."/>
            <person name="Toegelov H."/>
            <person name="Fuchs J."/>
            <person name="Mata-Sucre Y."/>
            <person name="Dias Y."/>
            <person name="Vanzela A.L.L."/>
            <person name="Huettel B."/>
            <person name="Almeida C.C.S."/>
            <person name="Simkova H."/>
            <person name="Souza G."/>
            <person name="Pedrosa-Harand A."/>
            <person name="Macas J."/>
            <person name="Mayer K.F.X."/>
            <person name="Houben A."/>
            <person name="Marques A."/>
        </authorList>
    </citation>
    <scope>NUCLEOTIDE SEQUENCE [LARGE SCALE GENOMIC DNA]</scope>
    <source>
        <strain evidence="2">RhyTen1mFocal</strain>
    </source>
</reference>
<dbReference type="PANTHER" id="PTHR33156:SF2">
    <property type="entry name" value="OS01G0738000 PROTEIN"/>
    <property type="match status" value="1"/>
</dbReference>
<sequence>MASMSGARRALQGLRSSSRSFSIGGAARSSPSSSSSSSTTFSRVSRPRLPAQLGCAQSLMPFHSATSSALLTSMLSQKPGTWAWLSEGFATPL</sequence>
<protein>
    <recommendedName>
        <fullName evidence="4">Protein NUCLEAR FUSION DEFECTIVE 6, chloroplastic/mitochondrial-like</fullName>
    </recommendedName>
</protein>
<evidence type="ECO:0000313" key="3">
    <source>
        <dbReference type="Proteomes" id="UP001210211"/>
    </source>
</evidence>
<dbReference type="GO" id="GO:0005739">
    <property type="term" value="C:mitochondrion"/>
    <property type="evidence" value="ECO:0007669"/>
    <property type="project" value="TreeGrafter"/>
</dbReference>
<name>A0AAD5ZUR4_9POAL</name>